<reference evidence="10" key="1">
    <citation type="submission" date="2018-06" db="EMBL/GenBank/DDBJ databases">
        <authorList>
            <person name="Zhirakovskaya E."/>
        </authorList>
    </citation>
    <scope>NUCLEOTIDE SEQUENCE</scope>
</reference>
<dbReference type="PANTHER" id="PTHR35011">
    <property type="entry name" value="2,3-DIKETO-L-GULONATE TRAP TRANSPORTER SMALL PERMEASE PROTEIN YIAM"/>
    <property type="match status" value="1"/>
</dbReference>
<feature type="transmembrane region" description="Helical" evidence="8">
    <location>
        <begin position="130"/>
        <end position="154"/>
    </location>
</feature>
<dbReference type="AlphaFoldDB" id="A0A3B0WWU4"/>
<feature type="domain" description="Tripartite ATP-independent periplasmic transporters DctQ component" evidence="9">
    <location>
        <begin position="31"/>
        <end position="153"/>
    </location>
</feature>
<keyword evidence="2" id="KW-0813">Transport</keyword>
<feature type="transmembrane region" description="Helical" evidence="8">
    <location>
        <begin position="21"/>
        <end position="41"/>
    </location>
</feature>
<keyword evidence="3" id="KW-1003">Cell membrane</keyword>
<protein>
    <recommendedName>
        <fullName evidence="9">Tripartite ATP-independent periplasmic transporters DctQ component domain-containing protein</fullName>
    </recommendedName>
</protein>
<accession>A0A3B0WWU4</accession>
<evidence type="ECO:0000256" key="2">
    <source>
        <dbReference type="ARBA" id="ARBA00022448"/>
    </source>
</evidence>
<name>A0A3B0WWU4_9ZZZZ</name>
<gene>
    <name evidence="10" type="ORF">MNBD_GAMMA11-458</name>
</gene>
<keyword evidence="5 8" id="KW-0812">Transmembrane</keyword>
<dbReference type="PANTHER" id="PTHR35011:SF2">
    <property type="entry name" value="2,3-DIKETO-L-GULONATE TRAP TRANSPORTER SMALL PERMEASE PROTEIN YIAM"/>
    <property type="match status" value="1"/>
</dbReference>
<proteinExistence type="predicted"/>
<comment type="subcellular location">
    <subcellularLocation>
        <location evidence="1">Cell inner membrane</location>
        <topology evidence="1">Multi-pass membrane protein</topology>
    </subcellularLocation>
</comment>
<dbReference type="GO" id="GO:0005886">
    <property type="term" value="C:plasma membrane"/>
    <property type="evidence" value="ECO:0007669"/>
    <property type="project" value="UniProtKB-SubCell"/>
</dbReference>
<evidence type="ECO:0000256" key="8">
    <source>
        <dbReference type="SAM" id="Phobius"/>
    </source>
</evidence>
<evidence type="ECO:0000256" key="1">
    <source>
        <dbReference type="ARBA" id="ARBA00004429"/>
    </source>
</evidence>
<dbReference type="EMBL" id="UOFG01000126">
    <property type="protein sequence ID" value="VAW60495.1"/>
    <property type="molecule type" value="Genomic_DNA"/>
</dbReference>
<keyword evidence="4" id="KW-0997">Cell inner membrane</keyword>
<evidence type="ECO:0000259" key="9">
    <source>
        <dbReference type="Pfam" id="PF04290"/>
    </source>
</evidence>
<evidence type="ECO:0000256" key="5">
    <source>
        <dbReference type="ARBA" id="ARBA00022692"/>
    </source>
</evidence>
<feature type="transmembrane region" description="Helical" evidence="8">
    <location>
        <begin position="53"/>
        <end position="70"/>
    </location>
</feature>
<evidence type="ECO:0000313" key="10">
    <source>
        <dbReference type="EMBL" id="VAW60495.1"/>
    </source>
</evidence>
<keyword evidence="6 8" id="KW-1133">Transmembrane helix</keyword>
<dbReference type="InterPro" id="IPR055348">
    <property type="entry name" value="DctQ"/>
</dbReference>
<feature type="transmembrane region" description="Helical" evidence="8">
    <location>
        <begin position="98"/>
        <end position="118"/>
    </location>
</feature>
<evidence type="ECO:0000256" key="6">
    <source>
        <dbReference type="ARBA" id="ARBA00022989"/>
    </source>
</evidence>
<dbReference type="GO" id="GO:0022857">
    <property type="term" value="F:transmembrane transporter activity"/>
    <property type="evidence" value="ECO:0007669"/>
    <property type="project" value="TreeGrafter"/>
</dbReference>
<evidence type="ECO:0000256" key="7">
    <source>
        <dbReference type="ARBA" id="ARBA00023136"/>
    </source>
</evidence>
<keyword evidence="7 8" id="KW-0472">Membrane</keyword>
<dbReference type="InterPro" id="IPR007387">
    <property type="entry name" value="TRAP_DctQ"/>
</dbReference>
<sequence>MSLSENIIFSVRKNLVFFEKTIAGISLLLLLILALSQVILRNVFDTGFSDIDVISRHLVLFIAFMGAALATDSNQHIKVDCLNSIISTSFKTKIKRPLILICTIISGIFCWYAGRFWLDERLYAPNNEQLALYMALILPLGFFTLSLHFLLLLLSPEDHHLADT</sequence>
<dbReference type="GO" id="GO:0015740">
    <property type="term" value="P:C4-dicarboxylate transport"/>
    <property type="evidence" value="ECO:0007669"/>
    <property type="project" value="TreeGrafter"/>
</dbReference>
<dbReference type="Pfam" id="PF04290">
    <property type="entry name" value="DctQ"/>
    <property type="match status" value="1"/>
</dbReference>
<evidence type="ECO:0000256" key="3">
    <source>
        <dbReference type="ARBA" id="ARBA00022475"/>
    </source>
</evidence>
<evidence type="ECO:0000256" key="4">
    <source>
        <dbReference type="ARBA" id="ARBA00022519"/>
    </source>
</evidence>
<organism evidence="10">
    <name type="scientific">hydrothermal vent metagenome</name>
    <dbReference type="NCBI Taxonomy" id="652676"/>
    <lineage>
        <taxon>unclassified sequences</taxon>
        <taxon>metagenomes</taxon>
        <taxon>ecological metagenomes</taxon>
    </lineage>
</organism>